<protein>
    <recommendedName>
        <fullName evidence="2">ArnR1-like winged helix-turn-helix domain-containing protein</fullName>
    </recommendedName>
</protein>
<evidence type="ECO:0008006" key="2">
    <source>
        <dbReference type="Google" id="ProtNLM"/>
    </source>
</evidence>
<dbReference type="InterPro" id="IPR036388">
    <property type="entry name" value="WH-like_DNA-bd_sf"/>
</dbReference>
<dbReference type="Gene3D" id="1.10.10.10">
    <property type="entry name" value="Winged helix-like DNA-binding domain superfamily/Winged helix DNA-binding domain"/>
    <property type="match status" value="1"/>
</dbReference>
<reference evidence="1" key="1">
    <citation type="journal article" date="2014" name="Front. Microbiol.">
        <title>High frequency of phylogenetically diverse reductive dehalogenase-homologous genes in deep subseafloor sedimentary metagenomes.</title>
        <authorList>
            <person name="Kawai M."/>
            <person name="Futagami T."/>
            <person name="Toyoda A."/>
            <person name="Takaki Y."/>
            <person name="Nishi S."/>
            <person name="Hori S."/>
            <person name="Arai W."/>
            <person name="Tsubouchi T."/>
            <person name="Morono Y."/>
            <person name="Uchiyama I."/>
            <person name="Ito T."/>
            <person name="Fujiyama A."/>
            <person name="Inagaki F."/>
            <person name="Takami H."/>
        </authorList>
    </citation>
    <scope>NUCLEOTIDE SEQUENCE</scope>
    <source>
        <strain evidence="1">Expedition CK06-06</strain>
    </source>
</reference>
<organism evidence="1">
    <name type="scientific">marine sediment metagenome</name>
    <dbReference type="NCBI Taxonomy" id="412755"/>
    <lineage>
        <taxon>unclassified sequences</taxon>
        <taxon>metagenomes</taxon>
        <taxon>ecological metagenomes</taxon>
    </lineage>
</organism>
<evidence type="ECO:0000313" key="1">
    <source>
        <dbReference type="EMBL" id="GAF68585.1"/>
    </source>
</evidence>
<gene>
    <name evidence="1" type="ORF">S01H1_17014</name>
</gene>
<dbReference type="SUPFAM" id="SSF46785">
    <property type="entry name" value="Winged helix' DNA-binding domain"/>
    <property type="match status" value="1"/>
</dbReference>
<dbReference type="InterPro" id="IPR036390">
    <property type="entry name" value="WH_DNA-bd_sf"/>
</dbReference>
<proteinExistence type="predicted"/>
<sequence>LFGLIPYYFFSGRGSLRKSKFRKKETQLKILSELFKSEKPQRDLSIKLSKSKLAISENLNHLVSTKLIKKIEKEGTDQTFYKITPEGKEYLKKMGGI</sequence>
<dbReference type="EMBL" id="BARS01008986">
    <property type="protein sequence ID" value="GAF68585.1"/>
    <property type="molecule type" value="Genomic_DNA"/>
</dbReference>
<feature type="non-terminal residue" evidence="1">
    <location>
        <position position="1"/>
    </location>
</feature>
<dbReference type="AlphaFoldDB" id="X0SXQ5"/>
<name>X0SXQ5_9ZZZZ</name>
<accession>X0SXQ5</accession>
<comment type="caution">
    <text evidence="1">The sequence shown here is derived from an EMBL/GenBank/DDBJ whole genome shotgun (WGS) entry which is preliminary data.</text>
</comment>